<keyword evidence="13" id="KW-0408">Iron</keyword>
<dbReference type="InterPro" id="IPR019939">
    <property type="entry name" value="CofG_family"/>
</dbReference>
<evidence type="ECO:0000313" key="19">
    <source>
        <dbReference type="EMBL" id="SUZ55172.1"/>
    </source>
</evidence>
<dbReference type="InterPro" id="IPR013785">
    <property type="entry name" value="Aldolase_TIM"/>
</dbReference>
<dbReference type="NCBIfam" id="TIGR00423">
    <property type="entry name" value="CofH family radical SAM protein"/>
    <property type="match status" value="1"/>
</dbReference>
<dbReference type="UniPathway" id="UPA00072"/>
<dbReference type="GO" id="GO:0051539">
    <property type="term" value="F:4 iron, 4 sulfur cluster binding"/>
    <property type="evidence" value="ECO:0007669"/>
    <property type="project" value="UniProtKB-KW"/>
</dbReference>
<dbReference type="PANTHER" id="PTHR43076">
    <property type="entry name" value="FO SYNTHASE (COFH)"/>
    <property type="match status" value="1"/>
</dbReference>
<dbReference type="CDD" id="cd01335">
    <property type="entry name" value="Radical_SAM"/>
    <property type="match status" value="2"/>
</dbReference>
<dbReference type="Pfam" id="PF19288">
    <property type="entry name" value="CofH_C"/>
    <property type="match status" value="1"/>
</dbReference>
<feature type="domain" description="Radical SAM core" evidence="18">
    <location>
        <begin position="467"/>
        <end position="706"/>
    </location>
</feature>
<evidence type="ECO:0000256" key="8">
    <source>
        <dbReference type="ARBA" id="ARBA00022220"/>
    </source>
</evidence>
<feature type="domain" description="Radical SAM core" evidence="18">
    <location>
        <begin position="47"/>
        <end position="294"/>
    </location>
</feature>
<dbReference type="HAMAP" id="MF_01612">
    <property type="entry name" value="FO_synth_sub2"/>
    <property type="match status" value="1"/>
</dbReference>
<dbReference type="SFLD" id="SFLDG01388">
    <property type="entry name" value="7_8-didemethyl-8-hydroxy-5-dea"/>
    <property type="match status" value="2"/>
</dbReference>
<dbReference type="InterPro" id="IPR020050">
    <property type="entry name" value="FO_synthase_su2"/>
</dbReference>
<comment type="catalytic activity">
    <reaction evidence="16">
        <text>5-amino-6-(D-ribitylamino)uracil + L-tyrosine + S-adenosyl-L-methionine = 5-amino-5-(4-hydroxybenzyl)-6-(D-ribitylimino)-5,6-dihydrouracil + 2-iminoacetate + 5'-deoxyadenosine + L-methionine + H(+)</text>
        <dbReference type="Rhea" id="RHEA:55200"/>
        <dbReference type="ChEBI" id="CHEBI:15378"/>
        <dbReference type="ChEBI" id="CHEBI:15934"/>
        <dbReference type="ChEBI" id="CHEBI:17319"/>
        <dbReference type="ChEBI" id="CHEBI:57844"/>
        <dbReference type="ChEBI" id="CHEBI:58315"/>
        <dbReference type="ChEBI" id="CHEBI:59789"/>
        <dbReference type="ChEBI" id="CHEBI:77846"/>
        <dbReference type="ChEBI" id="CHEBI:85936"/>
        <dbReference type="EC" id="2.5.1.147"/>
    </reaction>
</comment>
<dbReference type="GO" id="GO:0046872">
    <property type="term" value="F:metal ion binding"/>
    <property type="evidence" value="ECO:0007669"/>
    <property type="project" value="UniProtKB-KW"/>
</dbReference>
<dbReference type="InterPro" id="IPR007197">
    <property type="entry name" value="rSAM"/>
</dbReference>
<dbReference type="Gene3D" id="3.20.20.70">
    <property type="entry name" value="Aldolase class I"/>
    <property type="match status" value="2"/>
</dbReference>
<dbReference type="NCBIfam" id="NF005609">
    <property type="entry name" value="PRK07360.1"/>
    <property type="match status" value="1"/>
</dbReference>
<dbReference type="SFLD" id="SFLDG01389">
    <property type="entry name" value="menaquinone_synthsis_involved"/>
    <property type="match status" value="1"/>
</dbReference>
<keyword evidence="9" id="KW-0004">4Fe-4S</keyword>
<evidence type="ECO:0000256" key="6">
    <source>
        <dbReference type="ARBA" id="ARBA00012126"/>
    </source>
</evidence>
<evidence type="ECO:0000256" key="11">
    <source>
        <dbReference type="ARBA" id="ARBA00022691"/>
    </source>
</evidence>
<evidence type="ECO:0000256" key="5">
    <source>
        <dbReference type="ARBA" id="ARBA00010826"/>
    </source>
</evidence>
<keyword evidence="15" id="KW-0456">Lyase</keyword>
<dbReference type="InterPro" id="IPR006638">
    <property type="entry name" value="Elp3/MiaA/NifB-like_rSAM"/>
</dbReference>
<dbReference type="SFLD" id="SFLDF00343">
    <property type="entry name" value="aminofutalosine_synthase_(mqnE"/>
    <property type="match status" value="1"/>
</dbReference>
<dbReference type="SUPFAM" id="SSF102114">
    <property type="entry name" value="Radical SAM enzymes"/>
    <property type="match status" value="2"/>
</dbReference>
<keyword evidence="14" id="KW-0411">Iron-sulfur</keyword>
<evidence type="ECO:0000256" key="3">
    <source>
        <dbReference type="ARBA" id="ARBA00004712"/>
    </source>
</evidence>
<dbReference type="NCBIfam" id="NF004884">
    <property type="entry name" value="PRK06245.1"/>
    <property type="match status" value="1"/>
</dbReference>
<evidence type="ECO:0000256" key="12">
    <source>
        <dbReference type="ARBA" id="ARBA00022723"/>
    </source>
</evidence>
<name>A0A381NKN0_9ZZZZ</name>
<gene>
    <name evidence="19" type="ORF">METZ01_LOCUS8026</name>
</gene>
<organism evidence="19">
    <name type="scientific">marine metagenome</name>
    <dbReference type="NCBI Taxonomy" id="408172"/>
    <lineage>
        <taxon>unclassified sequences</taxon>
        <taxon>metagenomes</taxon>
        <taxon>ecological metagenomes</taxon>
    </lineage>
</organism>
<keyword evidence="11" id="KW-0949">S-adenosyl-L-methionine</keyword>
<evidence type="ECO:0000256" key="14">
    <source>
        <dbReference type="ARBA" id="ARBA00023014"/>
    </source>
</evidence>
<evidence type="ECO:0000256" key="7">
    <source>
        <dbReference type="ARBA" id="ARBA00012289"/>
    </source>
</evidence>
<dbReference type="SMART" id="SM00729">
    <property type="entry name" value="Elp3"/>
    <property type="match status" value="2"/>
</dbReference>
<dbReference type="EMBL" id="UINC01000432">
    <property type="protein sequence ID" value="SUZ55172.1"/>
    <property type="molecule type" value="Genomic_DNA"/>
</dbReference>
<evidence type="ECO:0000256" key="4">
    <source>
        <dbReference type="ARBA" id="ARBA00010051"/>
    </source>
</evidence>
<dbReference type="InterPro" id="IPR019940">
    <property type="entry name" value="CofH_family"/>
</dbReference>
<comment type="similarity">
    <text evidence="4">In the C-terminal section; belongs to the radical SAM superfamily. CofH family.</text>
</comment>
<reference evidence="19" key="1">
    <citation type="submission" date="2018-05" db="EMBL/GenBank/DDBJ databases">
        <authorList>
            <person name="Lanie J.A."/>
            <person name="Ng W.-L."/>
            <person name="Kazmierczak K.M."/>
            <person name="Andrzejewski T.M."/>
            <person name="Davidsen T.M."/>
            <person name="Wayne K.J."/>
            <person name="Tettelin H."/>
            <person name="Glass J.I."/>
            <person name="Rusch D."/>
            <person name="Podicherti R."/>
            <person name="Tsui H.-C.T."/>
            <person name="Winkler M.E."/>
        </authorList>
    </citation>
    <scope>NUCLEOTIDE SEQUENCE</scope>
</reference>
<dbReference type="NCBIfam" id="TIGR03550">
    <property type="entry name" value="F420_cofG"/>
    <property type="match status" value="1"/>
</dbReference>
<dbReference type="PROSITE" id="PS51918">
    <property type="entry name" value="RADICAL_SAM"/>
    <property type="match status" value="2"/>
</dbReference>
<keyword evidence="12" id="KW-0479">Metal-binding</keyword>
<protein>
    <recommendedName>
        <fullName evidence="8">FO synthase</fullName>
        <ecNumber evidence="7">2.5.1.147</ecNumber>
        <ecNumber evidence="6">4.3.1.32</ecNumber>
    </recommendedName>
</protein>
<evidence type="ECO:0000256" key="2">
    <source>
        <dbReference type="ARBA" id="ARBA00003692"/>
    </source>
</evidence>
<proteinExistence type="inferred from homology"/>
<dbReference type="EC" id="4.3.1.32" evidence="6"/>
<dbReference type="InterPro" id="IPR034405">
    <property type="entry name" value="F420"/>
</dbReference>
<dbReference type="HAMAP" id="MF_01611">
    <property type="entry name" value="FO_synth_sub1"/>
    <property type="match status" value="1"/>
</dbReference>
<dbReference type="EC" id="2.5.1.147" evidence="7"/>
<evidence type="ECO:0000256" key="1">
    <source>
        <dbReference type="ARBA" id="ARBA00001966"/>
    </source>
</evidence>
<dbReference type="NCBIfam" id="TIGR03551">
    <property type="entry name" value="F420_cofH"/>
    <property type="match status" value="1"/>
</dbReference>
<comment type="cofactor">
    <cofactor evidence="1">
        <name>[4Fe-4S] cluster</name>
        <dbReference type="ChEBI" id="CHEBI:49883"/>
    </cofactor>
</comment>
<accession>A0A381NKN0</accession>
<evidence type="ECO:0000256" key="9">
    <source>
        <dbReference type="ARBA" id="ARBA00022485"/>
    </source>
</evidence>
<sequence>MNETHVNQFLKRRPTVVEALALAEVADTQKLFHLATELRDEGHSNLISYSRKIFIPLTKLCRDFCHYCTFAEAPEKQHRNFMTPDDVLELVKQGEASGCKEALFTLGDKPELRYRVAREELASLGHKTTLSYLAEIAELVVSESKLLPHINAGTMSAEDLRKLREVSVSQGLMLESSSKRLCKKGGPHHGSQDKLPKIRLETIRLAGVEKIPFTSGILIGIGETRLERIESLLDLRKLNEQHGHLQEIIIQNFRAKAGTQMAYAQEPNLDELVWTIAVARIIFGPKINLQAPPNLSAGNLTALINAGINDWGGVSPVTPDHVNPEAPWPELLELSRATSQCVGRSGARKFLTERLAIYPDYAVKGDTWLDETLRTKVLHLIDGEGFARTDSWAPGKGILPPEIVRNPWRIQKASVNTKIEEIRANVSTDVEWSEQEIEQLLCSRGDDFEKVCIAANDLRKQTNGEVVTYAVNRNINYTNICTFRCGFCAFSKGKMSENLRGKPYDLKLEEIVRRTKEAWKRGATEVCLQGGIHPNYTGKTYLDICKAIKASVPEMHIHAFSPLEVWQGAKTLGLTVKEFLLLLRDAGLDTLPGTAAEVLDDEVRAIICPDKLSTEQWLSVMQDAHEVGFRTTATLMYGHVERPRHVARHFLRLRELQGQTCGFTEFVPLPFVHMETPLFLKGKARKGPTFRESVLVHAVARLVLHPCFTNIQTSWVKMGPEGVKACLNAGVNDLGGTLMDESITRAAGAIHGQEMPPERMVALIKSVNRIPQQRTTLYTTPLEKKSIKSYGILGVQQDRLVQAI</sequence>
<dbReference type="SFLD" id="SFLDG01064">
    <property type="entry name" value="F420__menaquinone_cofactor_bio"/>
    <property type="match status" value="3"/>
</dbReference>
<evidence type="ECO:0000256" key="15">
    <source>
        <dbReference type="ARBA" id="ARBA00023239"/>
    </source>
</evidence>
<comment type="similarity">
    <text evidence="5">In the N-terminal section; belongs to the radical SAM superfamily. CofG family.</text>
</comment>
<evidence type="ECO:0000259" key="18">
    <source>
        <dbReference type="PROSITE" id="PS51918"/>
    </source>
</evidence>
<dbReference type="Pfam" id="PF04055">
    <property type="entry name" value="Radical_SAM"/>
    <property type="match status" value="2"/>
</dbReference>
<dbReference type="SFLD" id="SFLDF00294">
    <property type="entry name" value="7_8-didemethyl-8-hydroxy-5-dea"/>
    <property type="match status" value="1"/>
</dbReference>
<comment type="catalytic activity">
    <reaction evidence="17">
        <text>5-amino-5-(4-hydroxybenzyl)-6-(D-ribitylimino)-5,6-dihydrouracil + S-adenosyl-L-methionine = 7,8-didemethyl-8-hydroxy-5-deazariboflavin + 5'-deoxyadenosine + L-methionine + NH4(+) + H(+)</text>
        <dbReference type="Rhea" id="RHEA:55204"/>
        <dbReference type="ChEBI" id="CHEBI:15378"/>
        <dbReference type="ChEBI" id="CHEBI:17319"/>
        <dbReference type="ChEBI" id="CHEBI:28938"/>
        <dbReference type="ChEBI" id="CHEBI:57844"/>
        <dbReference type="ChEBI" id="CHEBI:59789"/>
        <dbReference type="ChEBI" id="CHEBI:59904"/>
        <dbReference type="ChEBI" id="CHEBI:85936"/>
        <dbReference type="EC" id="4.3.1.32"/>
    </reaction>
</comment>
<keyword evidence="10" id="KW-0808">Transferase</keyword>
<dbReference type="SFLD" id="SFLDS00029">
    <property type="entry name" value="Radical_SAM"/>
    <property type="match status" value="3"/>
</dbReference>
<comment type="pathway">
    <text evidence="3">Cofactor biosynthesis; coenzyme F0 biosynthesis.</text>
</comment>
<evidence type="ECO:0000256" key="13">
    <source>
        <dbReference type="ARBA" id="ARBA00023004"/>
    </source>
</evidence>
<comment type="function">
    <text evidence="2">Catalyzes the radical-mediated synthesis of 7,8-didemethyl-8-hydroxy-5-deazariboflavin (FO) from 5-amino-6-(D-ribitylamino)uracil and L-tyrosine.</text>
</comment>
<dbReference type="InterPro" id="IPR058240">
    <property type="entry name" value="rSAM_sf"/>
</dbReference>
<evidence type="ECO:0000256" key="10">
    <source>
        <dbReference type="ARBA" id="ARBA00022679"/>
    </source>
</evidence>
<dbReference type="InterPro" id="IPR045567">
    <property type="entry name" value="CofH/MnqC-like_C"/>
</dbReference>
<dbReference type="GO" id="GO:0044689">
    <property type="term" value="F:7,8-didemethyl-8-hydroxy-5-deazariboflavin synthase activity"/>
    <property type="evidence" value="ECO:0007669"/>
    <property type="project" value="UniProtKB-EC"/>
</dbReference>
<dbReference type="PANTHER" id="PTHR43076:SF1">
    <property type="entry name" value="LIPOYL SYNTHASE 2"/>
    <property type="match status" value="1"/>
</dbReference>
<evidence type="ECO:0000256" key="17">
    <source>
        <dbReference type="ARBA" id="ARBA00048974"/>
    </source>
</evidence>
<dbReference type="AlphaFoldDB" id="A0A381NKN0"/>
<evidence type="ECO:0000256" key="16">
    <source>
        <dbReference type="ARBA" id="ARBA00048468"/>
    </source>
</evidence>
<dbReference type="GO" id="GO:0141093">
    <property type="term" value="F:5-amino-6-(D-ribitylamino)uracil--L-tyrosine 4-hydroxyphenyl transferase activity"/>
    <property type="evidence" value="ECO:0007669"/>
    <property type="project" value="UniProtKB-EC"/>
</dbReference>